<feature type="compositionally biased region" description="Basic and acidic residues" evidence="1">
    <location>
        <begin position="198"/>
        <end position="222"/>
    </location>
</feature>
<name>A0A0U3LGU4_9BURK</name>
<feature type="region of interest" description="Disordered" evidence="1">
    <location>
        <begin position="198"/>
        <end position="233"/>
    </location>
</feature>
<protein>
    <submittedName>
        <fullName evidence="3">Uncharacterized protein</fullName>
    </submittedName>
</protein>
<keyword evidence="4" id="KW-1185">Reference proteome</keyword>
<dbReference type="OrthoDB" id="6883592at2"/>
<evidence type="ECO:0000256" key="2">
    <source>
        <dbReference type="SAM" id="Phobius"/>
    </source>
</evidence>
<accession>A0A0U3LGU4</accession>
<proteinExistence type="predicted"/>
<evidence type="ECO:0000313" key="4">
    <source>
        <dbReference type="Proteomes" id="UP000060699"/>
    </source>
</evidence>
<gene>
    <name evidence="3" type="ORF">RD2015_2847</name>
</gene>
<dbReference type="Proteomes" id="UP000060699">
    <property type="component" value="Chromosome"/>
</dbReference>
<sequence>MELDDKQISAIITGLTGIAGVILGNSFVAIKEALTGHFKKKKDAGYLAIVTVSHLEKLALGCYAVGCDDGTELGEPAGGNGFYAATVDYPSFSPLALDVEWKAIPQELMYEIFRLPDEIEQVRTKLGIIYENDSRPDFPEYFKTRREEFIRIGLEIADLIDRLRSVANLPPERVRLGEYSIRARMEWALQQRSQEEVDLAKRNQERKTRQAAERLTAEKGQKGPEIPGAPIED</sequence>
<evidence type="ECO:0000313" key="3">
    <source>
        <dbReference type="EMBL" id="ALV07311.1"/>
    </source>
</evidence>
<keyword evidence="2" id="KW-0812">Transmembrane</keyword>
<dbReference type="EMBL" id="CP013729">
    <property type="protein sequence ID" value="ALV07311.1"/>
    <property type="molecule type" value="Genomic_DNA"/>
</dbReference>
<reference evidence="3 4" key="1">
    <citation type="submission" date="2015-12" db="EMBL/GenBank/DDBJ databases">
        <title>Complete genome of Roseateles depolymerans KCTC 42856.</title>
        <authorList>
            <person name="Kim K.M."/>
        </authorList>
    </citation>
    <scope>NUCLEOTIDE SEQUENCE [LARGE SCALE GENOMIC DNA]</scope>
    <source>
        <strain evidence="3 4">KCTC 42856</strain>
    </source>
</reference>
<feature type="transmembrane region" description="Helical" evidence="2">
    <location>
        <begin position="6"/>
        <end position="30"/>
    </location>
</feature>
<dbReference type="AlphaFoldDB" id="A0A0U3LGU4"/>
<organism evidence="3 4">
    <name type="scientific">Roseateles depolymerans</name>
    <dbReference type="NCBI Taxonomy" id="76731"/>
    <lineage>
        <taxon>Bacteria</taxon>
        <taxon>Pseudomonadati</taxon>
        <taxon>Pseudomonadota</taxon>
        <taxon>Betaproteobacteria</taxon>
        <taxon>Burkholderiales</taxon>
        <taxon>Sphaerotilaceae</taxon>
        <taxon>Roseateles</taxon>
    </lineage>
</organism>
<dbReference type="KEGG" id="rdp:RD2015_2847"/>
<evidence type="ECO:0000256" key="1">
    <source>
        <dbReference type="SAM" id="MobiDB-lite"/>
    </source>
</evidence>
<keyword evidence="2" id="KW-1133">Transmembrane helix</keyword>
<dbReference type="RefSeq" id="WP_058935445.1">
    <property type="nucleotide sequence ID" value="NZ_CP013729.1"/>
</dbReference>
<keyword evidence="2" id="KW-0472">Membrane</keyword>